<dbReference type="KEGG" id="tet:TTHERM_000320437"/>
<keyword evidence="1" id="KW-0732">Signal</keyword>
<protein>
    <recommendedName>
        <fullName evidence="4">Transmembrane protein</fullName>
    </recommendedName>
</protein>
<feature type="chain" id="PRO_5004905859" description="Transmembrane protein" evidence="1">
    <location>
        <begin position="20"/>
        <end position="55"/>
    </location>
</feature>
<feature type="signal peptide" evidence="1">
    <location>
        <begin position="1"/>
        <end position="19"/>
    </location>
</feature>
<sequence length="55" mass="6391">MQTKFLIIITTLTVEVIQGMTNLWIEQTLKDLSHIETVLPANLTNNIHYNLMLHQ</sequence>
<reference evidence="3" key="1">
    <citation type="journal article" date="2006" name="PLoS Biol.">
        <title>Macronuclear genome sequence of the ciliate Tetrahymena thermophila, a model eukaryote.</title>
        <authorList>
            <person name="Eisen J.A."/>
            <person name="Coyne R.S."/>
            <person name="Wu M."/>
            <person name="Wu D."/>
            <person name="Thiagarajan M."/>
            <person name="Wortman J.R."/>
            <person name="Badger J.H."/>
            <person name="Ren Q."/>
            <person name="Amedeo P."/>
            <person name="Jones K.M."/>
            <person name="Tallon L.J."/>
            <person name="Delcher A.L."/>
            <person name="Salzberg S.L."/>
            <person name="Silva J.C."/>
            <person name="Haas B.J."/>
            <person name="Majoros W.H."/>
            <person name="Farzad M."/>
            <person name="Carlton J.M."/>
            <person name="Smith R.K. Jr."/>
            <person name="Garg J."/>
            <person name="Pearlman R.E."/>
            <person name="Karrer K.M."/>
            <person name="Sun L."/>
            <person name="Manning G."/>
            <person name="Elde N.C."/>
            <person name="Turkewitz A.P."/>
            <person name="Asai D.J."/>
            <person name="Wilkes D.E."/>
            <person name="Wang Y."/>
            <person name="Cai H."/>
            <person name="Collins K."/>
            <person name="Stewart B.A."/>
            <person name="Lee S.R."/>
            <person name="Wilamowska K."/>
            <person name="Weinberg Z."/>
            <person name="Ruzzo W.L."/>
            <person name="Wloga D."/>
            <person name="Gaertig J."/>
            <person name="Frankel J."/>
            <person name="Tsao C.-C."/>
            <person name="Gorovsky M.A."/>
            <person name="Keeling P.J."/>
            <person name="Waller R.F."/>
            <person name="Patron N.J."/>
            <person name="Cherry J.M."/>
            <person name="Stover N.A."/>
            <person name="Krieger C.J."/>
            <person name="del Toro C."/>
            <person name="Ryder H.F."/>
            <person name="Williamson S.C."/>
            <person name="Barbeau R.A."/>
            <person name="Hamilton E.P."/>
            <person name="Orias E."/>
        </authorList>
    </citation>
    <scope>NUCLEOTIDE SEQUENCE [LARGE SCALE GENOMIC DNA]</scope>
    <source>
        <strain evidence="3">SB210</strain>
    </source>
</reference>
<dbReference type="EMBL" id="GG662743">
    <property type="protein sequence ID" value="EWS75147.1"/>
    <property type="molecule type" value="Genomic_DNA"/>
</dbReference>
<gene>
    <name evidence="2" type="ORF">TTHERM_000320437</name>
</gene>
<proteinExistence type="predicted"/>
<dbReference type="RefSeq" id="XP_012652303.1">
    <property type="nucleotide sequence ID" value="XM_012796849.1"/>
</dbReference>
<evidence type="ECO:0000313" key="3">
    <source>
        <dbReference type="Proteomes" id="UP000009168"/>
    </source>
</evidence>
<evidence type="ECO:0000313" key="2">
    <source>
        <dbReference type="EMBL" id="EWS75147.1"/>
    </source>
</evidence>
<evidence type="ECO:0000256" key="1">
    <source>
        <dbReference type="SAM" id="SignalP"/>
    </source>
</evidence>
<dbReference type="AlphaFoldDB" id="W7XCG8"/>
<name>W7XCG8_TETTS</name>
<dbReference type="GeneID" id="24438430"/>
<keyword evidence="3" id="KW-1185">Reference proteome</keyword>
<organism evidence="2 3">
    <name type="scientific">Tetrahymena thermophila (strain SB210)</name>
    <dbReference type="NCBI Taxonomy" id="312017"/>
    <lineage>
        <taxon>Eukaryota</taxon>
        <taxon>Sar</taxon>
        <taxon>Alveolata</taxon>
        <taxon>Ciliophora</taxon>
        <taxon>Intramacronucleata</taxon>
        <taxon>Oligohymenophorea</taxon>
        <taxon>Hymenostomatida</taxon>
        <taxon>Tetrahymenina</taxon>
        <taxon>Tetrahymenidae</taxon>
        <taxon>Tetrahymena</taxon>
    </lineage>
</organism>
<evidence type="ECO:0008006" key="4">
    <source>
        <dbReference type="Google" id="ProtNLM"/>
    </source>
</evidence>
<dbReference type="Proteomes" id="UP000009168">
    <property type="component" value="Unassembled WGS sequence"/>
</dbReference>
<accession>W7XCG8</accession>
<dbReference type="InParanoid" id="W7XCG8"/>